<organism evidence="3 4">
    <name type="scientific">Brochothrix thermosphacta</name>
    <name type="common">Microbacterium thermosphactum</name>
    <dbReference type="NCBI Taxonomy" id="2756"/>
    <lineage>
        <taxon>Bacteria</taxon>
        <taxon>Bacillati</taxon>
        <taxon>Bacillota</taxon>
        <taxon>Bacilli</taxon>
        <taxon>Bacillales</taxon>
        <taxon>Listeriaceae</taxon>
        <taxon>Brochothrix</taxon>
    </lineage>
</organism>
<evidence type="ECO:0000313" key="4">
    <source>
        <dbReference type="Proteomes" id="UP000243591"/>
    </source>
</evidence>
<proteinExistence type="predicted"/>
<reference evidence="3 4" key="1">
    <citation type="submission" date="2017-09" db="EMBL/GenBank/DDBJ databases">
        <title>Complete Genome Sequences of Two Strains of the Meat Spoilage Bacterium Brochothrix thermosphacta Isolated from Ground Chicken.</title>
        <authorList>
            <person name="Paoli G.C."/>
            <person name="Wijey C."/>
            <person name="Chen C.-Y."/>
            <person name="Nguyen L."/>
            <person name="Yan X."/>
            <person name="Irwin P.L."/>
        </authorList>
    </citation>
    <scope>NUCLEOTIDE SEQUENCE [LARGE SCALE GENOMIC DNA]</scope>
    <source>
        <strain evidence="3 4">BI</strain>
    </source>
</reference>
<dbReference type="STRING" id="2756.BFR44_05445"/>
<dbReference type="InterPro" id="IPR011719">
    <property type="entry name" value="CHP02058"/>
</dbReference>
<dbReference type="PANTHER" id="PTHR34784:SF1">
    <property type="entry name" value="50S RIBOSOMAL PROTEIN L34"/>
    <property type="match status" value="1"/>
</dbReference>
<dbReference type="NCBIfam" id="TIGR02058">
    <property type="entry name" value="lin0512_fam"/>
    <property type="match status" value="1"/>
</dbReference>
<evidence type="ECO:0000313" key="3">
    <source>
        <dbReference type="EMBL" id="ATF26759.1"/>
    </source>
</evidence>
<dbReference type="InterPro" id="IPR037103">
    <property type="entry name" value="Tubulin/FtsZ-like_C"/>
</dbReference>
<name>A0A1D2LSB8_BROTH</name>
<dbReference type="Proteomes" id="UP000243591">
    <property type="component" value="Chromosome"/>
</dbReference>
<evidence type="ECO:0008006" key="5">
    <source>
        <dbReference type="Google" id="ProtNLM"/>
    </source>
</evidence>
<dbReference type="GO" id="GO:0005525">
    <property type="term" value="F:GTP binding"/>
    <property type="evidence" value="ECO:0007669"/>
    <property type="project" value="UniProtKB-KW"/>
</dbReference>
<dbReference type="OrthoDB" id="6165729at2"/>
<dbReference type="PANTHER" id="PTHR34784">
    <property type="entry name" value="50S RIBOSOMAL PROTEIN L34"/>
    <property type="match status" value="1"/>
</dbReference>
<evidence type="ECO:0000256" key="2">
    <source>
        <dbReference type="ARBA" id="ARBA00023134"/>
    </source>
</evidence>
<dbReference type="EMBL" id="CP023483">
    <property type="protein sequence ID" value="ATF26759.1"/>
    <property type="molecule type" value="Genomic_DNA"/>
</dbReference>
<dbReference type="Gene3D" id="3.30.1330.20">
    <property type="entry name" value="Tubulin/FtsZ, C-terminal domain"/>
    <property type="match status" value="1"/>
</dbReference>
<sequence length="119" mass="12848">MKKVLFIQTGFGVDVHGQDVTKAAVRAVDNAIYHNSMAGIEAMLPNEDLNNMCVTVKLAIPTDEAELDIEAVKARIPFGTVTVETQRGGMVTTHGIIIPEKGDKNDLMYIVNASVEAGY</sequence>
<gene>
    <name evidence="3" type="ORF">CNY62_10595</name>
</gene>
<dbReference type="AlphaFoldDB" id="A0A1D2LSB8"/>
<dbReference type="KEGG" id="bths:CNY62_10595"/>
<accession>A0A1D2LSB8</accession>
<protein>
    <recommendedName>
        <fullName evidence="5">Lin0512 family protein</fullName>
    </recommendedName>
</protein>
<keyword evidence="1" id="KW-0547">Nucleotide-binding</keyword>
<keyword evidence="4" id="KW-1185">Reference proteome</keyword>
<dbReference type="Pfam" id="PF09585">
    <property type="entry name" value="Lin0512_fam"/>
    <property type="match status" value="1"/>
</dbReference>
<dbReference type="RefSeq" id="WP_029092630.1">
    <property type="nucleotide sequence ID" value="NZ_CP023483.1"/>
</dbReference>
<keyword evidence="2" id="KW-0342">GTP-binding</keyword>
<evidence type="ECO:0000256" key="1">
    <source>
        <dbReference type="ARBA" id="ARBA00022741"/>
    </source>
</evidence>